<dbReference type="AlphaFoldDB" id="A0AAD1D2S5"/>
<accession>A0AAD1D2S5</accession>
<reference evidence="2 3" key="1">
    <citation type="submission" date="2018-06" db="EMBL/GenBank/DDBJ databases">
        <title>Complete Genome Sequence of the Microcystin-Degrading Bacterium Sphingosinicella microcystinivorans Strain B-9.</title>
        <authorList>
            <person name="Jin H."/>
            <person name="Nishizawa T."/>
            <person name="Guo Y."/>
            <person name="Nishizawa A."/>
            <person name="Park H."/>
            <person name="Kato H."/>
            <person name="Tsuji K."/>
            <person name="Harada K."/>
        </authorList>
    </citation>
    <scope>NUCLEOTIDE SEQUENCE [LARGE SCALE GENOMIC DNA]</scope>
    <source>
        <strain evidence="2 3">B9</strain>
    </source>
</reference>
<dbReference type="EMBL" id="AP018711">
    <property type="protein sequence ID" value="BBE32349.1"/>
    <property type="molecule type" value="Genomic_DNA"/>
</dbReference>
<gene>
    <name evidence="2" type="ORF">SmB9_00070</name>
</gene>
<evidence type="ECO:0000256" key="1">
    <source>
        <dbReference type="SAM" id="MobiDB-lite"/>
    </source>
</evidence>
<sequence>MVEDKAAVPPKARPAAPPAQTLEEADRDLQIMRRLARIEKRARAARPRFGASRTVFHMRSSRPFRLIEWRETRHPGRVKKRRTGLRLRAVAALLRLGIPGICGREMRPDFLAQKEGDVIHAAGPARGRGRAAQGDACSAR</sequence>
<protein>
    <submittedName>
        <fullName evidence="2">Uncharacterized protein</fullName>
    </submittedName>
</protein>
<organism evidence="2 3">
    <name type="scientific">Sphingosinicella microcystinivorans</name>
    <dbReference type="NCBI Taxonomy" id="335406"/>
    <lineage>
        <taxon>Bacteria</taxon>
        <taxon>Pseudomonadati</taxon>
        <taxon>Pseudomonadota</taxon>
        <taxon>Alphaproteobacteria</taxon>
        <taxon>Sphingomonadales</taxon>
        <taxon>Sphingosinicellaceae</taxon>
        <taxon>Sphingosinicella</taxon>
    </lineage>
</organism>
<name>A0AAD1D2S5_SPHMI</name>
<feature type="region of interest" description="Disordered" evidence="1">
    <location>
        <begin position="1"/>
        <end position="21"/>
    </location>
</feature>
<proteinExistence type="predicted"/>
<dbReference type="Proteomes" id="UP000275727">
    <property type="component" value="Chromosome"/>
</dbReference>
<evidence type="ECO:0000313" key="2">
    <source>
        <dbReference type="EMBL" id="BBE32349.1"/>
    </source>
</evidence>
<evidence type="ECO:0000313" key="3">
    <source>
        <dbReference type="Proteomes" id="UP000275727"/>
    </source>
</evidence>
<dbReference type="KEGG" id="smic:SmB9_00070"/>